<evidence type="ECO:0000256" key="5">
    <source>
        <dbReference type="PROSITE-ProRule" id="PRU01248"/>
    </source>
</evidence>
<evidence type="ECO:0000313" key="9">
    <source>
        <dbReference type="Proteomes" id="UP000481033"/>
    </source>
</evidence>
<evidence type="ECO:0000256" key="4">
    <source>
        <dbReference type="ARBA" id="ARBA00023172"/>
    </source>
</evidence>
<evidence type="ECO:0000313" key="8">
    <source>
        <dbReference type="EMBL" id="NEZ54182.1"/>
    </source>
</evidence>
<name>A0A6M0REJ6_9CYAN</name>
<keyword evidence="2" id="KW-0229">DNA integration</keyword>
<evidence type="ECO:0000259" key="6">
    <source>
        <dbReference type="PROSITE" id="PS51898"/>
    </source>
</evidence>
<sequence length="375" mass="43675">MVKVQKATLTDANVTWLVLNNNYQLIEPVQDFLDYLRNLDRSPNTLRTYAYHLRLYWDYLYQTHLQWTAIGLPELADFVLWLRTPHPHFVQSISQTSSPRSEASINNILSAVCLFYDFHEKTGLAPHIPLYKTVLKPGTRYKSFLHHINKGKPVKTRLLKLKVPKRVPKTVEPEQVQILIATCHRVRDQFLICLLYESGMRIGQALGLRHKDIQSMDNLIRIEPRDDNANGARAKSQHRYIIHVTKELMGLYTRYVCDEFMEILGDHLSDYVFVNLWEGRKGQPMTYSTVMALFTRLARKTGIKIHPHMLRHTHATQLLREGMDMAYVQKRLGHAHIQTTLDTYVHVSTDDLKQAYQDYLINRNDSSNSVKNTPL</sequence>
<dbReference type="PROSITE" id="PS51898">
    <property type="entry name" value="TYR_RECOMBINASE"/>
    <property type="match status" value="1"/>
</dbReference>
<dbReference type="PANTHER" id="PTHR30349">
    <property type="entry name" value="PHAGE INTEGRASE-RELATED"/>
    <property type="match status" value="1"/>
</dbReference>
<dbReference type="Gene3D" id="1.10.150.130">
    <property type="match status" value="1"/>
</dbReference>
<dbReference type="InterPro" id="IPR044068">
    <property type="entry name" value="CB"/>
</dbReference>
<dbReference type="InterPro" id="IPR013762">
    <property type="entry name" value="Integrase-like_cat_sf"/>
</dbReference>
<dbReference type="GO" id="GO:0006310">
    <property type="term" value="P:DNA recombination"/>
    <property type="evidence" value="ECO:0007669"/>
    <property type="project" value="UniProtKB-KW"/>
</dbReference>
<dbReference type="AlphaFoldDB" id="A0A6M0REJ6"/>
<keyword evidence="4" id="KW-0233">DNA recombination</keyword>
<protein>
    <submittedName>
        <fullName evidence="8">Transposase</fullName>
    </submittedName>
</protein>
<evidence type="ECO:0000256" key="2">
    <source>
        <dbReference type="ARBA" id="ARBA00022908"/>
    </source>
</evidence>
<evidence type="ECO:0000256" key="3">
    <source>
        <dbReference type="ARBA" id="ARBA00023125"/>
    </source>
</evidence>
<dbReference type="Gene3D" id="1.10.443.10">
    <property type="entry name" value="Intergrase catalytic core"/>
    <property type="match status" value="1"/>
</dbReference>
<reference evidence="8 9" key="1">
    <citation type="journal article" date="2020" name="Microb. Ecol.">
        <title>Ecogenomics of the Marine Benthic Filamentous Cyanobacterium Adonisia.</title>
        <authorList>
            <person name="Walter J.M."/>
            <person name="Coutinho F.H."/>
            <person name="Leomil L."/>
            <person name="Hargreaves P.I."/>
            <person name="Campeao M.E."/>
            <person name="Vieira V.V."/>
            <person name="Silva B.S."/>
            <person name="Fistarol G.O."/>
            <person name="Salomon P.S."/>
            <person name="Sawabe T."/>
            <person name="Mino S."/>
            <person name="Hosokawa M."/>
            <person name="Miyashita H."/>
            <person name="Maruyama F."/>
            <person name="van Verk M.C."/>
            <person name="Dutilh B.E."/>
            <person name="Thompson C.C."/>
            <person name="Thompson F.L."/>
        </authorList>
    </citation>
    <scope>NUCLEOTIDE SEQUENCE [LARGE SCALE GENOMIC DNA]</scope>
    <source>
        <strain evidence="8 9">CCMR0081</strain>
    </source>
</reference>
<dbReference type="InterPro" id="IPR011010">
    <property type="entry name" value="DNA_brk_join_enz"/>
</dbReference>
<keyword evidence="9" id="KW-1185">Reference proteome</keyword>
<dbReference type="PROSITE" id="PS51900">
    <property type="entry name" value="CB"/>
    <property type="match status" value="1"/>
</dbReference>
<evidence type="ECO:0000259" key="7">
    <source>
        <dbReference type="PROSITE" id="PS51900"/>
    </source>
</evidence>
<keyword evidence="3 5" id="KW-0238">DNA-binding</keyword>
<feature type="domain" description="Tyr recombinase" evidence="6">
    <location>
        <begin position="166"/>
        <end position="357"/>
    </location>
</feature>
<dbReference type="Pfam" id="PF02899">
    <property type="entry name" value="Phage_int_SAM_1"/>
    <property type="match status" value="1"/>
</dbReference>
<dbReference type="InterPro" id="IPR010998">
    <property type="entry name" value="Integrase_recombinase_N"/>
</dbReference>
<accession>A0A6M0REJ6</accession>
<dbReference type="InterPro" id="IPR050090">
    <property type="entry name" value="Tyrosine_recombinase_XerCD"/>
</dbReference>
<dbReference type="GO" id="GO:0003677">
    <property type="term" value="F:DNA binding"/>
    <property type="evidence" value="ECO:0007669"/>
    <property type="project" value="UniProtKB-UniRule"/>
</dbReference>
<dbReference type="EMBL" id="QXHD01000001">
    <property type="protein sequence ID" value="NEZ54182.1"/>
    <property type="molecule type" value="Genomic_DNA"/>
</dbReference>
<dbReference type="InterPro" id="IPR004107">
    <property type="entry name" value="Integrase_SAM-like_N"/>
</dbReference>
<evidence type="ECO:0000256" key="1">
    <source>
        <dbReference type="ARBA" id="ARBA00008857"/>
    </source>
</evidence>
<dbReference type="GO" id="GO:0015074">
    <property type="term" value="P:DNA integration"/>
    <property type="evidence" value="ECO:0007669"/>
    <property type="project" value="UniProtKB-KW"/>
</dbReference>
<proteinExistence type="inferred from homology"/>
<dbReference type="RefSeq" id="WP_163695517.1">
    <property type="nucleotide sequence ID" value="NZ_QXHD01000001.1"/>
</dbReference>
<feature type="domain" description="Core-binding (CB)" evidence="7">
    <location>
        <begin position="23"/>
        <end position="120"/>
    </location>
</feature>
<comment type="caution">
    <text evidence="8">The sequence shown here is derived from an EMBL/GenBank/DDBJ whole genome shotgun (WGS) entry which is preliminary data.</text>
</comment>
<organism evidence="8 9">
    <name type="scientific">Adonisia turfae CCMR0081</name>
    <dbReference type="NCBI Taxonomy" id="2292702"/>
    <lineage>
        <taxon>Bacteria</taxon>
        <taxon>Bacillati</taxon>
        <taxon>Cyanobacteriota</taxon>
        <taxon>Adonisia</taxon>
        <taxon>Adonisia turfae</taxon>
    </lineage>
</organism>
<gene>
    <name evidence="8" type="ORF">DXZ20_00365</name>
</gene>
<dbReference type="SUPFAM" id="SSF56349">
    <property type="entry name" value="DNA breaking-rejoining enzymes"/>
    <property type="match status" value="1"/>
</dbReference>
<dbReference type="PANTHER" id="PTHR30349:SF41">
    <property type="entry name" value="INTEGRASE_RECOMBINASE PROTEIN MJ0367-RELATED"/>
    <property type="match status" value="1"/>
</dbReference>
<dbReference type="Proteomes" id="UP000481033">
    <property type="component" value="Unassembled WGS sequence"/>
</dbReference>
<comment type="similarity">
    <text evidence="1">Belongs to the 'phage' integrase family.</text>
</comment>
<dbReference type="Pfam" id="PF00589">
    <property type="entry name" value="Phage_integrase"/>
    <property type="match status" value="1"/>
</dbReference>
<dbReference type="InterPro" id="IPR002104">
    <property type="entry name" value="Integrase_catalytic"/>
</dbReference>